<dbReference type="SUPFAM" id="SSF63748">
    <property type="entry name" value="Tudor/PWWP/MBT"/>
    <property type="match status" value="1"/>
</dbReference>
<organism evidence="5">
    <name type="scientific">Soboliphyme baturini</name>
    <dbReference type="NCBI Taxonomy" id="241478"/>
    <lineage>
        <taxon>Eukaryota</taxon>
        <taxon>Metazoa</taxon>
        <taxon>Ecdysozoa</taxon>
        <taxon>Nematoda</taxon>
        <taxon>Enoplea</taxon>
        <taxon>Dorylaimia</taxon>
        <taxon>Dioctophymatida</taxon>
        <taxon>Dioctophymatoidea</taxon>
        <taxon>Soboliphymatidae</taxon>
        <taxon>Soboliphyme</taxon>
    </lineage>
</organism>
<gene>
    <name evidence="3" type="ORF">SBAD_LOCUS9481</name>
</gene>
<dbReference type="Pfam" id="PF00567">
    <property type="entry name" value="TUDOR"/>
    <property type="match status" value="1"/>
</dbReference>
<sequence>MPIGELQGHLNDVSMNNRDWNVSSHFSGGDGEGETSVEKPSGRDLAANLDAYLAGEFFETSSDSSESSSIEREKNIRALIRRQKADRKRQKRKAAEEVPGKLSLPPAVAEEDKLNENLFVISYPPQTVSKSAEVFLTHFKSLQQMYFRNVKDEPVYVDQLMRQLQKLCNSNARFMDYRHIREGIACAILISSEWHRATVVDKAVESVKVQMVDFGLCIDIPAGDITKKIAWLPKSGALVLPPMAYPCRYTFTELVITDEVTACASEVLTSRTWIATFGSTDIPANILTLEDKDTREEFSTVLRTTYLNKINDLVVDRENESYGRDQSEDSDLKHAFLLVSGYSGWKLGINIFTHTHTRELRFLTHYNYCALQAISLYQTLKLV</sequence>
<feature type="domain" description="Tudor" evidence="2">
    <location>
        <begin position="128"/>
        <end position="248"/>
    </location>
</feature>
<dbReference type="AlphaFoldDB" id="A0A183J0T3"/>
<evidence type="ECO:0000259" key="2">
    <source>
        <dbReference type="Pfam" id="PF00567"/>
    </source>
</evidence>
<dbReference type="PANTHER" id="PTHR16442">
    <property type="entry name" value="RING FINGER PROTEIN 17"/>
    <property type="match status" value="1"/>
</dbReference>
<accession>A0A183J0T3</accession>
<dbReference type="InterPro" id="IPR002999">
    <property type="entry name" value="Tudor"/>
</dbReference>
<evidence type="ECO:0000313" key="3">
    <source>
        <dbReference type="EMBL" id="VDP23391.1"/>
    </source>
</evidence>
<dbReference type="PANTHER" id="PTHR16442:SF1">
    <property type="entry name" value="RING FINGER PROTEIN 17"/>
    <property type="match status" value="1"/>
</dbReference>
<protein>
    <submittedName>
        <fullName evidence="5">Tudor domain-containing protein</fullName>
    </submittedName>
</protein>
<reference evidence="5" key="1">
    <citation type="submission" date="2016-06" db="UniProtKB">
        <authorList>
            <consortium name="WormBaseParasite"/>
        </authorList>
    </citation>
    <scope>IDENTIFICATION</scope>
</reference>
<reference evidence="3 4" key="2">
    <citation type="submission" date="2018-11" db="EMBL/GenBank/DDBJ databases">
        <authorList>
            <consortium name="Pathogen Informatics"/>
        </authorList>
    </citation>
    <scope>NUCLEOTIDE SEQUENCE [LARGE SCALE GENOMIC DNA]</scope>
</reference>
<dbReference type="Gene3D" id="2.30.30.140">
    <property type="match status" value="1"/>
</dbReference>
<evidence type="ECO:0000313" key="5">
    <source>
        <dbReference type="WBParaSite" id="SBAD_0000982701-mRNA-1"/>
    </source>
</evidence>
<name>A0A183J0T3_9BILA</name>
<proteinExistence type="predicted"/>
<evidence type="ECO:0000256" key="1">
    <source>
        <dbReference type="SAM" id="MobiDB-lite"/>
    </source>
</evidence>
<dbReference type="WBParaSite" id="SBAD_0000982701-mRNA-1">
    <property type="protein sequence ID" value="SBAD_0000982701-mRNA-1"/>
    <property type="gene ID" value="SBAD_0000982701"/>
</dbReference>
<dbReference type="Proteomes" id="UP000270296">
    <property type="component" value="Unassembled WGS sequence"/>
</dbReference>
<feature type="compositionally biased region" description="Basic residues" evidence="1">
    <location>
        <begin position="81"/>
        <end position="92"/>
    </location>
</feature>
<dbReference type="EMBL" id="UZAM01012770">
    <property type="protein sequence ID" value="VDP23391.1"/>
    <property type="molecule type" value="Genomic_DNA"/>
</dbReference>
<keyword evidence="4" id="KW-1185">Reference proteome</keyword>
<feature type="region of interest" description="Disordered" evidence="1">
    <location>
        <begin position="21"/>
        <end position="41"/>
    </location>
</feature>
<evidence type="ECO:0000313" key="4">
    <source>
        <dbReference type="Proteomes" id="UP000270296"/>
    </source>
</evidence>
<feature type="region of interest" description="Disordered" evidence="1">
    <location>
        <begin position="81"/>
        <end position="100"/>
    </location>
</feature>